<dbReference type="AlphaFoldDB" id="A0A7Y0E2S9"/>
<evidence type="ECO:0000256" key="2">
    <source>
        <dbReference type="ARBA" id="ARBA00022679"/>
    </source>
</evidence>
<dbReference type="PANTHER" id="PTHR36174">
    <property type="entry name" value="LIPID II:GLYCINE GLYCYLTRANSFERASE"/>
    <property type="match status" value="1"/>
</dbReference>
<evidence type="ECO:0000313" key="8">
    <source>
        <dbReference type="EMBL" id="NMM46153.1"/>
    </source>
</evidence>
<dbReference type="InterPro" id="IPR003447">
    <property type="entry name" value="FEMABX"/>
</dbReference>
<evidence type="ECO:0000256" key="3">
    <source>
        <dbReference type="ARBA" id="ARBA00022960"/>
    </source>
</evidence>
<comment type="similarity">
    <text evidence="1">Belongs to the FemABX family.</text>
</comment>
<dbReference type="Pfam" id="PF13480">
    <property type="entry name" value="Acetyltransf_6"/>
    <property type="match status" value="1"/>
</dbReference>
<comment type="caution">
    <text evidence="8">The sequence shown here is derived from an EMBL/GenBank/DDBJ whole genome shotgun (WGS) entry which is preliminary data.</text>
</comment>
<dbReference type="GO" id="GO:0016755">
    <property type="term" value="F:aminoacyltransferase activity"/>
    <property type="evidence" value="ECO:0007669"/>
    <property type="project" value="InterPro"/>
</dbReference>
<evidence type="ECO:0000256" key="6">
    <source>
        <dbReference type="ARBA" id="ARBA00023316"/>
    </source>
</evidence>
<evidence type="ECO:0000256" key="5">
    <source>
        <dbReference type="ARBA" id="ARBA00023315"/>
    </source>
</evidence>
<dbReference type="GO" id="GO:0009252">
    <property type="term" value="P:peptidoglycan biosynthetic process"/>
    <property type="evidence" value="ECO:0007669"/>
    <property type="project" value="UniProtKB-KW"/>
</dbReference>
<dbReference type="GO" id="GO:0008360">
    <property type="term" value="P:regulation of cell shape"/>
    <property type="evidence" value="ECO:0007669"/>
    <property type="project" value="UniProtKB-KW"/>
</dbReference>
<protein>
    <submittedName>
        <fullName evidence="8">GNAT family N-acetyltransferase</fullName>
    </submittedName>
</protein>
<dbReference type="Proteomes" id="UP000539372">
    <property type="component" value="Unassembled WGS sequence"/>
</dbReference>
<evidence type="ECO:0000313" key="9">
    <source>
        <dbReference type="Proteomes" id="UP000539372"/>
    </source>
</evidence>
<dbReference type="EMBL" id="JABBNT010000005">
    <property type="protein sequence ID" value="NMM46153.1"/>
    <property type="molecule type" value="Genomic_DNA"/>
</dbReference>
<dbReference type="PROSITE" id="PS51191">
    <property type="entry name" value="FEMABX"/>
    <property type="match status" value="1"/>
</dbReference>
<dbReference type="Gene3D" id="3.40.630.30">
    <property type="match status" value="2"/>
</dbReference>
<dbReference type="GO" id="GO:0071555">
    <property type="term" value="P:cell wall organization"/>
    <property type="evidence" value="ECO:0007669"/>
    <property type="project" value="UniProtKB-KW"/>
</dbReference>
<feature type="domain" description="BioF2-like acetyltransferase" evidence="7">
    <location>
        <begin position="157"/>
        <end position="289"/>
    </location>
</feature>
<keyword evidence="2 8" id="KW-0808">Transferase</keyword>
<keyword evidence="4" id="KW-0573">Peptidoglycan synthesis</keyword>
<keyword evidence="6" id="KW-0961">Cell wall biogenesis/degradation</keyword>
<gene>
    <name evidence="8" type="ORF">HH303_16795</name>
</gene>
<accession>A0A7Y0E2S9</accession>
<dbReference type="InterPro" id="IPR050644">
    <property type="entry name" value="PG_Glycine_Bridge_Synth"/>
</dbReference>
<evidence type="ECO:0000259" key="7">
    <source>
        <dbReference type="Pfam" id="PF13480"/>
    </source>
</evidence>
<organism evidence="8 9">
    <name type="scientific">Pacificispira spongiicola</name>
    <dbReference type="NCBI Taxonomy" id="2729598"/>
    <lineage>
        <taxon>Bacteria</taxon>
        <taxon>Pseudomonadati</taxon>
        <taxon>Pseudomonadota</taxon>
        <taxon>Alphaproteobacteria</taxon>
        <taxon>Rhodospirillales</taxon>
        <taxon>Rhodospirillaceae</taxon>
        <taxon>Pacificispira</taxon>
    </lineage>
</organism>
<dbReference type="SUPFAM" id="SSF55729">
    <property type="entry name" value="Acyl-CoA N-acyltransferases (Nat)"/>
    <property type="match status" value="2"/>
</dbReference>
<name>A0A7Y0E2S9_9PROT</name>
<keyword evidence="3" id="KW-0133">Cell shape</keyword>
<keyword evidence="5" id="KW-0012">Acyltransferase</keyword>
<evidence type="ECO:0000256" key="1">
    <source>
        <dbReference type="ARBA" id="ARBA00009943"/>
    </source>
</evidence>
<sequence length="309" mass="34555">MNTIQLDWESPDEAHWRDRLAKCGRSTMFQSWSWGRALEATGQARVRRAYIQKNGRPVGLVQVFEETRLGLFTLGRILRGPLFFQSVLPEDRIAAMKEVRRAYPLGRMKRLSILPELPDGPAVVDLLRNAGFHKVLKPYETAWLDLSLPLSGIKAAMRQNFRNQLRRATDRATAGTLTVAEVEDPRPLLTRYDRHRKKVGYAAPSGMLLGALTDSDRLCLEARMGDDVIAGVLFVMHGQAATYQIGWTSPDGRAIHAHNLLLWRGIETLQQRGIRFLDLGGLDWDSAPGVAHFKAGIGGEAFTLPGTYV</sequence>
<dbReference type="RefSeq" id="WP_169626533.1">
    <property type="nucleotide sequence ID" value="NZ_JABBNT010000005.1"/>
</dbReference>
<dbReference type="PANTHER" id="PTHR36174:SF1">
    <property type="entry name" value="LIPID II:GLYCINE GLYCYLTRANSFERASE"/>
    <property type="match status" value="1"/>
</dbReference>
<evidence type="ECO:0000256" key="4">
    <source>
        <dbReference type="ARBA" id="ARBA00022984"/>
    </source>
</evidence>
<reference evidence="8 9" key="1">
    <citation type="submission" date="2020-04" db="EMBL/GenBank/DDBJ databases">
        <title>Rhodospirillaceae bacterium KN72 isolated from deep sea.</title>
        <authorList>
            <person name="Zhang D.-C."/>
        </authorList>
    </citation>
    <scope>NUCLEOTIDE SEQUENCE [LARGE SCALE GENOMIC DNA]</scope>
    <source>
        <strain evidence="8 9">KN72</strain>
    </source>
</reference>
<proteinExistence type="inferred from homology"/>
<dbReference type="InterPro" id="IPR016181">
    <property type="entry name" value="Acyl_CoA_acyltransferase"/>
</dbReference>
<dbReference type="InterPro" id="IPR038740">
    <property type="entry name" value="BioF2-like_GNAT_dom"/>
</dbReference>
<keyword evidence="9" id="KW-1185">Reference proteome</keyword>